<evidence type="ECO:0000256" key="7">
    <source>
        <dbReference type="ARBA" id="ARBA00033409"/>
    </source>
</evidence>
<dbReference type="RefSeq" id="WP_133736726.1">
    <property type="nucleotide sequence ID" value="NZ_SOAX01000006.1"/>
</dbReference>
<dbReference type="SUPFAM" id="SSF50249">
    <property type="entry name" value="Nucleic acid-binding proteins"/>
    <property type="match status" value="1"/>
</dbReference>
<evidence type="ECO:0000256" key="8">
    <source>
        <dbReference type="HAMAP-Rule" id="MF_00201"/>
    </source>
</evidence>
<keyword evidence="11" id="KW-1185">Reference proteome</keyword>
<comment type="caution">
    <text evidence="10">The sequence shown here is derived from an EMBL/GenBank/DDBJ whole genome shotgun (WGS) entry which is preliminary data.</text>
</comment>
<dbReference type="HAMAP" id="MF_00201">
    <property type="entry name" value="RecO"/>
    <property type="match status" value="1"/>
</dbReference>
<feature type="domain" description="DNA replication/recombination mediator RecO N-terminal" evidence="9">
    <location>
        <begin position="8"/>
        <end position="78"/>
    </location>
</feature>
<dbReference type="Pfam" id="PF11967">
    <property type="entry name" value="RecO_N"/>
    <property type="match status" value="1"/>
</dbReference>
<accession>A0A4R7JP35</accession>
<dbReference type="Gene3D" id="2.40.50.140">
    <property type="entry name" value="Nucleic acid-binding proteins"/>
    <property type="match status" value="1"/>
</dbReference>
<evidence type="ECO:0000259" key="9">
    <source>
        <dbReference type="Pfam" id="PF11967"/>
    </source>
</evidence>
<dbReference type="InterPro" id="IPR042242">
    <property type="entry name" value="RecO_C"/>
</dbReference>
<dbReference type="Pfam" id="PF02565">
    <property type="entry name" value="RecO_C"/>
    <property type="match status" value="1"/>
</dbReference>
<comment type="similarity">
    <text evidence="2 8">Belongs to the RecO family.</text>
</comment>
<dbReference type="Gene3D" id="1.20.1440.120">
    <property type="entry name" value="Recombination protein O, C-terminal domain"/>
    <property type="match status" value="1"/>
</dbReference>
<evidence type="ECO:0000256" key="4">
    <source>
        <dbReference type="ARBA" id="ARBA00022763"/>
    </source>
</evidence>
<dbReference type="NCBIfam" id="TIGR00613">
    <property type="entry name" value="reco"/>
    <property type="match status" value="1"/>
</dbReference>
<dbReference type="InterPro" id="IPR037278">
    <property type="entry name" value="ARFGAP/RecO"/>
</dbReference>
<keyword evidence="5 8" id="KW-0233">DNA recombination</keyword>
<dbReference type="Proteomes" id="UP000295830">
    <property type="component" value="Unassembled WGS sequence"/>
</dbReference>
<dbReference type="EMBL" id="SOAX01000006">
    <property type="protein sequence ID" value="TDT38509.1"/>
    <property type="molecule type" value="Genomic_DNA"/>
</dbReference>
<proteinExistence type="inferred from homology"/>
<dbReference type="InterPro" id="IPR012340">
    <property type="entry name" value="NA-bd_OB-fold"/>
</dbReference>
<dbReference type="OrthoDB" id="9804792at2"/>
<evidence type="ECO:0000256" key="6">
    <source>
        <dbReference type="ARBA" id="ARBA00023204"/>
    </source>
</evidence>
<dbReference type="InterPro" id="IPR003717">
    <property type="entry name" value="RecO"/>
</dbReference>
<keyword evidence="6 8" id="KW-0234">DNA repair</keyword>
<reference evidence="10 11" key="1">
    <citation type="submission" date="2019-03" db="EMBL/GenBank/DDBJ databases">
        <title>Genomic Encyclopedia of Type Strains, Phase IV (KMG-IV): sequencing the most valuable type-strain genomes for metagenomic binning, comparative biology and taxonomic classification.</title>
        <authorList>
            <person name="Goeker M."/>
        </authorList>
    </citation>
    <scope>NUCLEOTIDE SEQUENCE [LARGE SCALE GENOMIC DNA]</scope>
    <source>
        <strain evidence="10 11">DSM 15505</strain>
    </source>
</reference>
<organism evidence="10 11">
    <name type="scientific">Halospina denitrificans</name>
    <dbReference type="NCBI Taxonomy" id="332522"/>
    <lineage>
        <taxon>Bacteria</taxon>
        <taxon>Pseudomonadati</taxon>
        <taxon>Pseudomonadota</taxon>
        <taxon>Gammaproteobacteria</taxon>
        <taxon>Halospina</taxon>
    </lineage>
</organism>
<dbReference type="SUPFAM" id="SSF57863">
    <property type="entry name" value="ArfGap/RecO-like zinc finger"/>
    <property type="match status" value="1"/>
</dbReference>
<dbReference type="GO" id="GO:0043590">
    <property type="term" value="C:bacterial nucleoid"/>
    <property type="evidence" value="ECO:0007669"/>
    <property type="project" value="TreeGrafter"/>
</dbReference>
<dbReference type="GO" id="GO:0006310">
    <property type="term" value="P:DNA recombination"/>
    <property type="evidence" value="ECO:0007669"/>
    <property type="project" value="UniProtKB-UniRule"/>
</dbReference>
<keyword evidence="4 8" id="KW-0227">DNA damage</keyword>
<dbReference type="AlphaFoldDB" id="A0A4R7JP35"/>
<dbReference type="PANTHER" id="PTHR33991">
    <property type="entry name" value="DNA REPAIR PROTEIN RECO"/>
    <property type="match status" value="1"/>
</dbReference>
<comment type="function">
    <text evidence="1 8">Involved in DNA repair and RecF pathway recombination.</text>
</comment>
<evidence type="ECO:0000256" key="3">
    <source>
        <dbReference type="ARBA" id="ARBA00021310"/>
    </source>
</evidence>
<name>A0A4R7JP35_9GAMM</name>
<dbReference type="InterPro" id="IPR022572">
    <property type="entry name" value="DNA_rep/recomb_RecO_N"/>
</dbReference>
<gene>
    <name evidence="8" type="primary">recO</name>
    <name evidence="10" type="ORF">DES49_2486</name>
</gene>
<sequence>MPGGELEAAFVLHRRPYRETSLIVDFLTLNHGRLSAVARGAGRAGNRWQAELQPFHPLRLSWRGNRPLKTLTGSESTAPALNLKGNRLFCGFYLNELLQRLLTEAEPAPGLFSAYLNALEELTRADAPMEPILRRFEQYLATELGFGISWGQAMDTGNAVYSEGRYGFDPGRGVLETERGVVEGIAGWQLLALAGDDLSDPGVLRLAKQLMRYLMDHLLQGRPLHSRRLFSQKGVQ</sequence>
<protein>
    <recommendedName>
        <fullName evidence="3 8">DNA repair protein RecO</fullName>
    </recommendedName>
    <alternativeName>
        <fullName evidence="7 8">Recombination protein O</fullName>
    </alternativeName>
</protein>
<evidence type="ECO:0000313" key="11">
    <source>
        <dbReference type="Proteomes" id="UP000295830"/>
    </source>
</evidence>
<evidence type="ECO:0000256" key="5">
    <source>
        <dbReference type="ARBA" id="ARBA00023172"/>
    </source>
</evidence>
<dbReference type="GO" id="GO:0006302">
    <property type="term" value="P:double-strand break repair"/>
    <property type="evidence" value="ECO:0007669"/>
    <property type="project" value="TreeGrafter"/>
</dbReference>
<evidence type="ECO:0000256" key="2">
    <source>
        <dbReference type="ARBA" id="ARBA00007452"/>
    </source>
</evidence>
<evidence type="ECO:0000313" key="10">
    <source>
        <dbReference type="EMBL" id="TDT38509.1"/>
    </source>
</evidence>
<evidence type="ECO:0000256" key="1">
    <source>
        <dbReference type="ARBA" id="ARBA00003065"/>
    </source>
</evidence>
<dbReference type="PANTHER" id="PTHR33991:SF1">
    <property type="entry name" value="DNA REPAIR PROTEIN RECO"/>
    <property type="match status" value="1"/>
</dbReference>